<name>A0A327WWA8_LARAB</name>
<dbReference type="PANTHER" id="PTHR46797:SF1">
    <property type="entry name" value="METHYLPHOSPHONATE SYNTHASE"/>
    <property type="match status" value="1"/>
</dbReference>
<organism evidence="4 5">
    <name type="scientific">Larkinella arboricola</name>
    <dbReference type="NCBI Taxonomy" id="643671"/>
    <lineage>
        <taxon>Bacteria</taxon>
        <taxon>Pseudomonadati</taxon>
        <taxon>Bacteroidota</taxon>
        <taxon>Cytophagia</taxon>
        <taxon>Cytophagales</taxon>
        <taxon>Spirosomataceae</taxon>
        <taxon>Larkinella</taxon>
    </lineage>
</organism>
<dbReference type="PROSITE" id="PS50943">
    <property type="entry name" value="HTH_CROC1"/>
    <property type="match status" value="1"/>
</dbReference>
<evidence type="ECO:0000313" key="4">
    <source>
        <dbReference type="EMBL" id="RAJ97591.1"/>
    </source>
</evidence>
<dbReference type="PANTHER" id="PTHR46797">
    <property type="entry name" value="HTH-TYPE TRANSCRIPTIONAL REGULATOR"/>
    <property type="match status" value="1"/>
</dbReference>
<dbReference type="SUPFAM" id="SSF47413">
    <property type="entry name" value="lambda repressor-like DNA-binding domains"/>
    <property type="match status" value="1"/>
</dbReference>
<dbReference type="CDD" id="cd00093">
    <property type="entry name" value="HTH_XRE"/>
    <property type="match status" value="1"/>
</dbReference>
<dbReference type="InterPro" id="IPR050807">
    <property type="entry name" value="TransReg_Diox_bact_type"/>
</dbReference>
<evidence type="ECO:0000313" key="5">
    <source>
        <dbReference type="Proteomes" id="UP000248790"/>
    </source>
</evidence>
<evidence type="ECO:0000256" key="2">
    <source>
        <dbReference type="SAM" id="Coils"/>
    </source>
</evidence>
<accession>A0A327WWA8</accession>
<sequence>MDVSNNIRSIREKKGLTQVDVANRMSTERSNYARLENRGINLTLKQVQEIADALEVSVYDIIGKQQTSESSNEQREILQRLEEKLRMTEETLKDKKRNIKLYKSFIEWTREKFQEQFTVITLLAVNDLGMREITPKTDEEVNIDYYNFTEQELKKIGDYMFSSENTNYFLADFIALCGFVSEKWFIDAYKRHNRRNKEKVAFAEVKNWVNGIFGFLEEE</sequence>
<dbReference type="GO" id="GO:0003677">
    <property type="term" value="F:DNA binding"/>
    <property type="evidence" value="ECO:0007669"/>
    <property type="project" value="UniProtKB-KW"/>
</dbReference>
<keyword evidence="2" id="KW-0175">Coiled coil</keyword>
<gene>
    <name evidence="4" type="ORF">LX87_02494</name>
</gene>
<dbReference type="GO" id="GO:0005829">
    <property type="term" value="C:cytosol"/>
    <property type="evidence" value="ECO:0007669"/>
    <property type="project" value="TreeGrafter"/>
</dbReference>
<dbReference type="Gene3D" id="1.10.260.40">
    <property type="entry name" value="lambda repressor-like DNA-binding domains"/>
    <property type="match status" value="1"/>
</dbReference>
<dbReference type="Pfam" id="PF01381">
    <property type="entry name" value="HTH_3"/>
    <property type="match status" value="1"/>
</dbReference>
<dbReference type="EMBL" id="QLMC01000003">
    <property type="protein sequence ID" value="RAJ97591.1"/>
    <property type="molecule type" value="Genomic_DNA"/>
</dbReference>
<dbReference type="SMART" id="SM00530">
    <property type="entry name" value="HTH_XRE"/>
    <property type="match status" value="1"/>
</dbReference>
<dbReference type="OrthoDB" id="769985at2"/>
<feature type="coiled-coil region" evidence="2">
    <location>
        <begin position="64"/>
        <end position="98"/>
    </location>
</feature>
<dbReference type="GO" id="GO:0003700">
    <property type="term" value="F:DNA-binding transcription factor activity"/>
    <property type="evidence" value="ECO:0007669"/>
    <property type="project" value="TreeGrafter"/>
</dbReference>
<dbReference type="AlphaFoldDB" id="A0A327WWA8"/>
<dbReference type="Proteomes" id="UP000248790">
    <property type="component" value="Unassembled WGS sequence"/>
</dbReference>
<evidence type="ECO:0000256" key="1">
    <source>
        <dbReference type="ARBA" id="ARBA00023125"/>
    </source>
</evidence>
<keyword evidence="5" id="KW-1185">Reference proteome</keyword>
<reference evidence="4 5" key="1">
    <citation type="submission" date="2018-06" db="EMBL/GenBank/DDBJ databases">
        <title>Genomic Encyclopedia of Archaeal and Bacterial Type Strains, Phase II (KMG-II): from individual species to whole genera.</title>
        <authorList>
            <person name="Goeker M."/>
        </authorList>
    </citation>
    <scope>NUCLEOTIDE SEQUENCE [LARGE SCALE GENOMIC DNA]</scope>
    <source>
        <strain evidence="4 5">DSM 21851</strain>
    </source>
</reference>
<dbReference type="InterPro" id="IPR001387">
    <property type="entry name" value="Cro/C1-type_HTH"/>
</dbReference>
<dbReference type="InterPro" id="IPR010982">
    <property type="entry name" value="Lambda_DNA-bd_dom_sf"/>
</dbReference>
<feature type="domain" description="HTH cro/C1-type" evidence="3">
    <location>
        <begin position="7"/>
        <end position="61"/>
    </location>
</feature>
<evidence type="ECO:0000259" key="3">
    <source>
        <dbReference type="PROSITE" id="PS50943"/>
    </source>
</evidence>
<protein>
    <submittedName>
        <fullName evidence="4">Helix-turn-helix protein</fullName>
    </submittedName>
</protein>
<dbReference type="RefSeq" id="WP_111628569.1">
    <property type="nucleotide sequence ID" value="NZ_QLMC01000003.1"/>
</dbReference>
<keyword evidence="1" id="KW-0238">DNA-binding</keyword>
<proteinExistence type="predicted"/>
<comment type="caution">
    <text evidence="4">The sequence shown here is derived from an EMBL/GenBank/DDBJ whole genome shotgun (WGS) entry which is preliminary data.</text>
</comment>